<dbReference type="AlphaFoldDB" id="R4R337"/>
<feature type="transmembrane region" description="Helical" evidence="1">
    <location>
        <begin position="57"/>
        <end position="75"/>
    </location>
</feature>
<dbReference type="SMART" id="SM00014">
    <property type="entry name" value="acidPPc"/>
    <property type="match status" value="1"/>
</dbReference>
<organism evidence="3">
    <name type="scientific">Paracoccus marcusii</name>
    <dbReference type="NCBI Taxonomy" id="59779"/>
    <lineage>
        <taxon>Bacteria</taxon>
        <taxon>Pseudomonadati</taxon>
        <taxon>Pseudomonadota</taxon>
        <taxon>Alphaproteobacteria</taxon>
        <taxon>Rhodobacterales</taxon>
        <taxon>Paracoccaceae</taxon>
        <taxon>Paracoccus</taxon>
    </lineage>
</organism>
<proteinExistence type="predicted"/>
<keyword evidence="1" id="KW-0812">Transmembrane</keyword>
<keyword evidence="1" id="KW-1133">Transmembrane helix</keyword>
<feature type="transmembrane region" description="Helical" evidence="1">
    <location>
        <begin position="110"/>
        <end position="128"/>
    </location>
</feature>
<accession>R4R337</accession>
<keyword evidence="3" id="KW-0614">Plasmid</keyword>
<sequence length="227" mass="25625">MDHGFFNFFGEITRQSWALDTLIVQMFRTNTAKIVPLLACIVWLLFERRRQGKSIEFFILLLIGSFLAMTVSRIMQNFSAYRPRPLHNSNIEYQLPFGIEISALEGWSSFPSDTSALAFAIASGIFLASKRLGVVAFLWTIIIVAFPRAYAGLHYPSDLTGGALIGLLCTTGVAPLILHAITQKVKGINDKWMPLLWTLVFLYLFQMGTMFDDIRRYGSFLKEIIGV</sequence>
<protein>
    <submittedName>
        <fullName evidence="3">PA-phosphatase-like phosphoesterase</fullName>
    </submittedName>
</protein>
<dbReference type="EMBL" id="KC561055">
    <property type="protein sequence ID" value="AGL76963.1"/>
    <property type="molecule type" value="Genomic_DNA"/>
</dbReference>
<reference evidence="3" key="1">
    <citation type="journal article" date="2013" name="PLoS ONE">
        <title>Plasmids of Carotenoid-Producing Paracoccus spp. (Alphaproteobacteria) - Structure, Diversity and Evolution.</title>
        <authorList>
            <person name="Maj A."/>
            <person name="Dziewit L."/>
            <person name="Czarnecki J."/>
            <person name="Wlodarczyk M."/>
            <person name="Baj J."/>
            <person name="Skrzypczyk G."/>
            <person name="Giersz D."/>
            <person name="Bartosik D."/>
        </authorList>
    </citation>
    <scope>NUCLEOTIDE SEQUENCE</scope>
    <source>
        <strain evidence="3">DSM 11574</strain>
        <plasmid evidence="3">pMARC4</plasmid>
    </source>
</reference>
<dbReference type="Pfam" id="PF01569">
    <property type="entry name" value="PAP2"/>
    <property type="match status" value="1"/>
</dbReference>
<evidence type="ECO:0000256" key="1">
    <source>
        <dbReference type="SAM" id="Phobius"/>
    </source>
</evidence>
<evidence type="ECO:0000259" key="2">
    <source>
        <dbReference type="SMART" id="SM00014"/>
    </source>
</evidence>
<dbReference type="PANTHER" id="PTHR14969">
    <property type="entry name" value="SPHINGOSINE-1-PHOSPHATE PHOSPHOHYDROLASE"/>
    <property type="match status" value="1"/>
</dbReference>
<keyword evidence="1" id="KW-0472">Membrane</keyword>
<dbReference type="InterPro" id="IPR036938">
    <property type="entry name" value="PAP2/HPO_sf"/>
</dbReference>
<name>R4R337_9RHOB</name>
<evidence type="ECO:0000313" key="3">
    <source>
        <dbReference type="EMBL" id="AGL76963.1"/>
    </source>
</evidence>
<geneLocation type="plasmid" evidence="3">
    <name>pMARC4</name>
</geneLocation>
<feature type="domain" description="Phosphatidic acid phosphatase type 2/haloperoxidase" evidence="2">
    <location>
        <begin position="58"/>
        <end position="174"/>
    </location>
</feature>
<dbReference type="InterPro" id="IPR000326">
    <property type="entry name" value="PAP2/HPO"/>
</dbReference>
<dbReference type="Gene3D" id="1.20.144.10">
    <property type="entry name" value="Phosphatidic acid phosphatase type 2/haloperoxidase"/>
    <property type="match status" value="1"/>
</dbReference>
<feature type="transmembrane region" description="Helical" evidence="1">
    <location>
        <begin position="159"/>
        <end position="180"/>
    </location>
</feature>
<dbReference type="SUPFAM" id="SSF48317">
    <property type="entry name" value="Acid phosphatase/Vanadium-dependent haloperoxidase"/>
    <property type="match status" value="1"/>
</dbReference>
<feature type="transmembrane region" description="Helical" evidence="1">
    <location>
        <begin position="192"/>
        <end position="211"/>
    </location>
</feature>
<feature type="transmembrane region" description="Helical" evidence="1">
    <location>
        <begin position="135"/>
        <end position="153"/>
    </location>
</feature>
<feature type="transmembrane region" description="Helical" evidence="1">
    <location>
        <begin position="26"/>
        <end position="45"/>
    </location>
</feature>
<dbReference type="PANTHER" id="PTHR14969:SF13">
    <property type="entry name" value="AT30094P"/>
    <property type="match status" value="1"/>
</dbReference>